<protein>
    <recommendedName>
        <fullName evidence="1">SCAN box domain-containing protein</fullName>
    </recommendedName>
</protein>
<dbReference type="Pfam" id="PF02023">
    <property type="entry name" value="SCAN"/>
    <property type="match status" value="1"/>
</dbReference>
<dbReference type="InterPro" id="IPR003309">
    <property type="entry name" value="SCAN_dom"/>
</dbReference>
<reference evidence="2" key="1">
    <citation type="submission" date="2025-08" db="UniProtKB">
        <authorList>
            <consortium name="Ensembl"/>
        </authorList>
    </citation>
    <scope>IDENTIFICATION</scope>
</reference>
<dbReference type="PANTHER" id="PTHR46888">
    <property type="entry name" value="ZINC KNUCKLE DOMAINCONTAINING PROTEIN-RELATED"/>
    <property type="match status" value="1"/>
</dbReference>
<reference evidence="2" key="2">
    <citation type="submission" date="2025-09" db="UniProtKB">
        <authorList>
            <consortium name="Ensembl"/>
        </authorList>
    </citation>
    <scope>IDENTIFICATION</scope>
</reference>
<dbReference type="PANTHER" id="PTHR46888:SF1">
    <property type="entry name" value="RIBONUCLEASE H"/>
    <property type="match status" value="1"/>
</dbReference>
<organism evidence="2 3">
    <name type="scientific">Pelusios castaneus</name>
    <name type="common">West African mud turtle</name>
    <dbReference type="NCBI Taxonomy" id="367368"/>
    <lineage>
        <taxon>Eukaryota</taxon>
        <taxon>Metazoa</taxon>
        <taxon>Chordata</taxon>
        <taxon>Craniata</taxon>
        <taxon>Vertebrata</taxon>
        <taxon>Euteleostomi</taxon>
        <taxon>Archelosauria</taxon>
        <taxon>Testudinata</taxon>
        <taxon>Testudines</taxon>
        <taxon>Pleurodira</taxon>
        <taxon>Pelomedusidae</taxon>
        <taxon>Pelusios</taxon>
    </lineage>
</organism>
<evidence type="ECO:0000313" key="2">
    <source>
        <dbReference type="Ensembl" id="ENSPCEP00000012371.1"/>
    </source>
</evidence>
<accession>A0A8C8S0U5</accession>
<dbReference type="Proteomes" id="UP000694393">
    <property type="component" value="Unplaced"/>
</dbReference>
<name>A0A8C8S0U5_9SAUR</name>
<dbReference type="AlphaFoldDB" id="A0A8C8S0U5"/>
<dbReference type="Ensembl" id="ENSPCET00000012809.1">
    <property type="protein sequence ID" value="ENSPCEP00000012371.1"/>
    <property type="gene ID" value="ENSPCEG00000009843.1"/>
</dbReference>
<sequence length="136" mass="15451">MGAPPLLIPLRHLKGAPSAPARDVGQQWATLLAPYLTEAPQAAYRALSDEAAREYQTVKGGILDALDITPETFRRRFRGRPYTPGEACQRWLQPERRSKEELLDTIVLEQFLHVLPSQGRRWVMRHRPATLSEAVR</sequence>
<feature type="domain" description="SCAN box" evidence="1">
    <location>
        <begin position="86"/>
        <end position="135"/>
    </location>
</feature>
<dbReference type="SUPFAM" id="SSF47353">
    <property type="entry name" value="Retrovirus capsid dimerization domain-like"/>
    <property type="match status" value="1"/>
</dbReference>
<evidence type="ECO:0000313" key="3">
    <source>
        <dbReference type="Proteomes" id="UP000694393"/>
    </source>
</evidence>
<evidence type="ECO:0000259" key="1">
    <source>
        <dbReference type="PROSITE" id="PS50804"/>
    </source>
</evidence>
<dbReference type="InterPro" id="IPR038269">
    <property type="entry name" value="SCAN_sf"/>
</dbReference>
<dbReference type="SMART" id="SM00431">
    <property type="entry name" value="SCAN"/>
    <property type="match status" value="1"/>
</dbReference>
<dbReference type="Gene3D" id="1.10.4020.10">
    <property type="entry name" value="DNA breaking-rejoining enzymes"/>
    <property type="match status" value="1"/>
</dbReference>
<dbReference type="PROSITE" id="PS50804">
    <property type="entry name" value="SCAN_BOX"/>
    <property type="match status" value="1"/>
</dbReference>
<keyword evidence="3" id="KW-1185">Reference proteome</keyword>
<proteinExistence type="predicted"/>